<organism evidence="2 3">
    <name type="scientific">Pseudomonas caricapapayae</name>
    <dbReference type="NCBI Taxonomy" id="46678"/>
    <lineage>
        <taxon>Bacteria</taxon>
        <taxon>Pseudomonadati</taxon>
        <taxon>Pseudomonadota</taxon>
        <taxon>Gammaproteobacteria</taxon>
        <taxon>Pseudomonadales</taxon>
        <taxon>Pseudomonadaceae</taxon>
        <taxon>Pseudomonas</taxon>
    </lineage>
</organism>
<dbReference type="EMBL" id="RBOC01000157">
    <property type="protein sequence ID" value="RMM06479.1"/>
    <property type="molecule type" value="Genomic_DNA"/>
</dbReference>
<dbReference type="Proteomes" id="UP000269872">
    <property type="component" value="Unassembled WGS sequence"/>
</dbReference>
<reference evidence="3 4" key="1">
    <citation type="submission" date="2018-08" db="EMBL/GenBank/DDBJ databases">
        <title>Recombination of ecologically and evolutionarily significant loci maintains genetic cohesion in the Pseudomonas syringae species complex.</title>
        <authorList>
            <person name="Dillon M."/>
            <person name="Thakur S."/>
            <person name="Almeida R.N.D."/>
            <person name="Weir B.S."/>
            <person name="Guttman D.S."/>
        </authorList>
    </citation>
    <scope>NUCLEOTIDE SEQUENCE [LARGE SCALE GENOMIC DNA]</scope>
    <source>
        <strain evidence="1 4">ICMP 4086</strain>
        <strain evidence="2 3">ICMP 7496</strain>
    </source>
</reference>
<dbReference type="Proteomes" id="UP000278587">
    <property type="component" value="Unassembled WGS sequence"/>
</dbReference>
<proteinExistence type="predicted"/>
<dbReference type="AlphaFoldDB" id="A0A0P9KTR9"/>
<evidence type="ECO:0000313" key="3">
    <source>
        <dbReference type="Proteomes" id="UP000269872"/>
    </source>
</evidence>
<evidence type="ECO:0000313" key="4">
    <source>
        <dbReference type="Proteomes" id="UP000278587"/>
    </source>
</evidence>
<gene>
    <name evidence="2" type="ORF">ALP05_101387</name>
    <name evidence="1" type="ORF">ALQ84_101284</name>
</gene>
<accession>A0A0P9KTR9</accession>
<sequence length="44" mass="4970">MRKPARERMMADPRRSGVAKAFKYFALPLSTARRAQVLPVLGQP</sequence>
<protein>
    <submittedName>
        <fullName evidence="2">Uncharacterized protein</fullName>
    </submittedName>
</protein>
<evidence type="ECO:0000313" key="1">
    <source>
        <dbReference type="EMBL" id="RMM06479.1"/>
    </source>
</evidence>
<evidence type="ECO:0000313" key="2">
    <source>
        <dbReference type="EMBL" id="RMV80456.1"/>
    </source>
</evidence>
<name>A0A0P9KTR9_9PSED</name>
<comment type="caution">
    <text evidence="2">The sequence shown here is derived from an EMBL/GenBank/DDBJ whole genome shotgun (WGS) entry which is preliminary data.</text>
</comment>
<dbReference type="EMBL" id="RBUY01000004">
    <property type="protein sequence ID" value="RMV80456.1"/>
    <property type="molecule type" value="Genomic_DNA"/>
</dbReference>